<dbReference type="InterPro" id="IPR051908">
    <property type="entry name" value="Ribosomal_N-acetyltransferase"/>
</dbReference>
<dbReference type="InterPro" id="IPR000182">
    <property type="entry name" value="GNAT_dom"/>
</dbReference>
<dbReference type="Proteomes" id="UP000218377">
    <property type="component" value="Unassembled WGS sequence"/>
</dbReference>
<dbReference type="EMBL" id="NRGX01000001">
    <property type="protein sequence ID" value="PCC19702.1"/>
    <property type="molecule type" value="Genomic_DNA"/>
</dbReference>
<dbReference type="Proteomes" id="UP000217564">
    <property type="component" value="Unassembled WGS sequence"/>
</dbReference>
<dbReference type="GO" id="GO:1990189">
    <property type="term" value="F:protein N-terminal-serine acetyltransferase activity"/>
    <property type="evidence" value="ECO:0007669"/>
    <property type="project" value="TreeGrafter"/>
</dbReference>
<gene>
    <name evidence="5" type="ORF">BAUR9175_01832</name>
    <name evidence="4" type="ORF">CIK64_16115</name>
    <name evidence="3" type="ORF">CIK65_01405</name>
    <name evidence="2" type="ORF">CIK79_16210</name>
</gene>
<protein>
    <submittedName>
        <fullName evidence="5">Acetyltransferase (GNAT) domain-containing protein</fullName>
    </submittedName>
    <submittedName>
        <fullName evidence="2">GNAT family N-acetyltransferase</fullName>
    </submittedName>
</protein>
<dbReference type="InterPro" id="IPR016181">
    <property type="entry name" value="Acyl_CoA_acyltransferase"/>
</dbReference>
<evidence type="ECO:0000313" key="3">
    <source>
        <dbReference type="EMBL" id="PCC44282.1"/>
    </source>
</evidence>
<feature type="domain" description="N-acetyltransferase" evidence="1">
    <location>
        <begin position="3"/>
        <end position="165"/>
    </location>
</feature>
<dbReference type="PROSITE" id="PS51186">
    <property type="entry name" value="GNAT"/>
    <property type="match status" value="1"/>
</dbReference>
<dbReference type="PANTHER" id="PTHR43441:SF2">
    <property type="entry name" value="FAMILY ACETYLTRANSFERASE, PUTATIVE (AFU_ORTHOLOGUE AFUA_7G00850)-RELATED"/>
    <property type="match status" value="1"/>
</dbReference>
<reference evidence="9" key="2">
    <citation type="submission" date="2017-03" db="EMBL/GenBank/DDBJ databases">
        <authorList>
            <person name="Monnet C."/>
        </authorList>
    </citation>
    <scope>NUCLEOTIDE SEQUENCE [LARGE SCALE GENOMIC DNA]</scope>
    <source>
        <strain evidence="9">ATCC 9175</strain>
    </source>
</reference>
<accession>A0A2A3X7L6</accession>
<evidence type="ECO:0000313" key="5">
    <source>
        <dbReference type="EMBL" id="SMX80335.1"/>
    </source>
</evidence>
<keyword evidence="9" id="KW-1185">Reference proteome</keyword>
<dbReference type="Pfam" id="PF13302">
    <property type="entry name" value="Acetyltransf_3"/>
    <property type="match status" value="1"/>
</dbReference>
<dbReference type="AlphaFoldDB" id="A0A2A3X7L6"/>
<organism evidence="2 7">
    <name type="scientific">Brevibacterium aurantiacum</name>
    <dbReference type="NCBI Taxonomy" id="273384"/>
    <lineage>
        <taxon>Bacteria</taxon>
        <taxon>Bacillati</taxon>
        <taxon>Actinomycetota</taxon>
        <taxon>Actinomycetes</taxon>
        <taxon>Micrococcales</taxon>
        <taxon>Brevibacteriaceae</taxon>
        <taxon>Brevibacterium</taxon>
    </lineage>
</organism>
<reference evidence="5" key="3">
    <citation type="submission" date="2017-03" db="EMBL/GenBank/DDBJ databases">
        <authorList>
            <person name="Afonso C.L."/>
            <person name="Miller P.J."/>
            <person name="Scott M.A."/>
            <person name="Spackman E."/>
            <person name="Goraichik I."/>
            <person name="Dimitrov K.M."/>
            <person name="Suarez D.L."/>
            <person name="Swayne D.E."/>
        </authorList>
    </citation>
    <scope>NUCLEOTIDE SEQUENCE [LARGE SCALE GENOMIC DNA]</scope>
    <source>
        <strain evidence="5">ATCC 9175</strain>
    </source>
</reference>
<dbReference type="Proteomes" id="UP000234525">
    <property type="component" value="Unassembled WGS sequence"/>
</dbReference>
<evidence type="ECO:0000313" key="2">
    <source>
        <dbReference type="EMBL" id="PCC19702.1"/>
    </source>
</evidence>
<dbReference type="EMBL" id="NRGQ01000003">
    <property type="protein sequence ID" value="PCC44282.1"/>
    <property type="molecule type" value="Genomic_DNA"/>
</dbReference>
<dbReference type="PANTHER" id="PTHR43441">
    <property type="entry name" value="RIBOSOMAL-PROTEIN-SERINE ACETYLTRANSFERASE"/>
    <property type="match status" value="1"/>
</dbReference>
<evidence type="ECO:0000313" key="7">
    <source>
        <dbReference type="Proteomes" id="UP000218377"/>
    </source>
</evidence>
<dbReference type="CDD" id="cd04301">
    <property type="entry name" value="NAT_SF"/>
    <property type="match status" value="1"/>
</dbReference>
<evidence type="ECO:0000313" key="6">
    <source>
        <dbReference type="Proteomes" id="UP000217564"/>
    </source>
</evidence>
<dbReference type="Proteomes" id="UP000218620">
    <property type="component" value="Unassembled WGS sequence"/>
</dbReference>
<reference evidence="6 7" key="1">
    <citation type="journal article" date="2017" name="Elife">
        <title>Extensive horizontal gene transfer in cheese-associated bacteria.</title>
        <authorList>
            <person name="Bonham K.S."/>
            <person name="Wolfe B.E."/>
            <person name="Dutton R.J."/>
        </authorList>
    </citation>
    <scope>NUCLEOTIDE SEQUENCE [LARGE SCALE GENOMIC DNA]</scope>
    <source>
        <strain evidence="4 6">947_7</strain>
        <strain evidence="3 8">962_8</strain>
        <strain evidence="2 7">JB5</strain>
    </source>
</reference>
<dbReference type="GO" id="GO:0008999">
    <property type="term" value="F:protein-N-terminal-alanine acetyltransferase activity"/>
    <property type="evidence" value="ECO:0007669"/>
    <property type="project" value="TreeGrafter"/>
</dbReference>
<evidence type="ECO:0000313" key="4">
    <source>
        <dbReference type="EMBL" id="PCC45369.1"/>
    </source>
</evidence>
<dbReference type="RefSeq" id="WP_096158635.1">
    <property type="nucleotide sequence ID" value="NZ_BJME01000020.1"/>
</dbReference>
<dbReference type="GeneID" id="60905990"/>
<name>A0A2A3X7L6_BREAU</name>
<evidence type="ECO:0000313" key="8">
    <source>
        <dbReference type="Proteomes" id="UP000218620"/>
    </source>
</evidence>
<keyword evidence="2" id="KW-0808">Transferase</keyword>
<sequence>MSISLSRLDPNGADRSGLIEFFTGNDFPFHVRPAPWTADKVVEMIGTGAFCNDDNDSFWIFDDDLGVVGYVRIEDLNDDTPMFDLRLSTEFRGRGLGVACLSAVTDHVFETKDVKRFEGHTRADNIAMRSVFLRAGWSKEAHYRRAWPVAGHTPQDSVAYAILREEWESGVSVDVNWHDFP</sequence>
<dbReference type="GO" id="GO:0005737">
    <property type="term" value="C:cytoplasm"/>
    <property type="evidence" value="ECO:0007669"/>
    <property type="project" value="TreeGrafter"/>
</dbReference>
<dbReference type="Gene3D" id="3.40.630.30">
    <property type="match status" value="1"/>
</dbReference>
<dbReference type="EMBL" id="FXZB01000011">
    <property type="protein sequence ID" value="SMX80335.1"/>
    <property type="molecule type" value="Genomic_DNA"/>
</dbReference>
<proteinExistence type="predicted"/>
<evidence type="ECO:0000259" key="1">
    <source>
        <dbReference type="PROSITE" id="PS51186"/>
    </source>
</evidence>
<dbReference type="EMBL" id="NRGP01000027">
    <property type="protein sequence ID" value="PCC45369.1"/>
    <property type="molecule type" value="Genomic_DNA"/>
</dbReference>
<dbReference type="SUPFAM" id="SSF55729">
    <property type="entry name" value="Acyl-CoA N-acyltransferases (Nat)"/>
    <property type="match status" value="1"/>
</dbReference>
<evidence type="ECO:0000313" key="9">
    <source>
        <dbReference type="Proteomes" id="UP000234525"/>
    </source>
</evidence>
<accession>A0A2H1IYP5</accession>